<dbReference type="InterPro" id="IPR006328">
    <property type="entry name" value="2-HAD"/>
</dbReference>
<dbReference type="InterPro" id="IPR036412">
    <property type="entry name" value="HAD-like_sf"/>
</dbReference>
<dbReference type="Pfam" id="PF00702">
    <property type="entry name" value="Hydrolase"/>
    <property type="match status" value="1"/>
</dbReference>
<dbReference type="PRINTS" id="PR00413">
    <property type="entry name" value="HADHALOGNASE"/>
</dbReference>
<dbReference type="EMBL" id="FN650140">
    <property type="protein sequence ID" value="CBJ12678.1"/>
    <property type="molecule type" value="Genomic_DNA"/>
</dbReference>
<dbReference type="SFLD" id="SFLDS00003">
    <property type="entry name" value="Haloacid_Dehalogenase"/>
    <property type="match status" value="1"/>
</dbReference>
<evidence type="ECO:0000313" key="4">
    <source>
        <dbReference type="EMBL" id="CBJ12678.1"/>
    </source>
</evidence>
<evidence type="ECO:0000313" key="5">
    <source>
        <dbReference type="Proteomes" id="UP000001060"/>
    </source>
</evidence>
<protein>
    <recommendedName>
        <fullName evidence="3">(S)-2-haloacid dehalogenase</fullName>
        <ecNumber evidence="3">3.8.1.2</ecNumber>
    </recommendedName>
    <alternativeName>
        <fullName evidence="3">2-haloalkanoic acid dehalogenase</fullName>
    </alternativeName>
    <alternativeName>
        <fullName evidence="3">Halocarboxylic acid halidohydrolase</fullName>
    </alternativeName>
    <alternativeName>
        <fullName evidence="3">L-2-haloacid dehalogenase</fullName>
    </alternativeName>
</protein>
<gene>
    <name evidence="4" type="primary">dehII</name>
    <name evidence="4" type="ordered locus">LLO_2271</name>
</gene>
<dbReference type="SFLD" id="SFLDG01129">
    <property type="entry name" value="C1.5:_HAD__Beta-PGM__Phosphata"/>
    <property type="match status" value="1"/>
</dbReference>
<dbReference type="HOGENOM" id="CLU_045011_3_0_6"/>
<keyword evidence="5" id="KW-1185">Reference proteome</keyword>
<dbReference type="RefSeq" id="WP_003636226.1">
    <property type="nucleotide sequence ID" value="NC_013861.1"/>
</dbReference>
<comment type="similarity">
    <text evidence="1 3">Belongs to the HAD-like hydrolase superfamily. S-2-haloalkanoic acid dehalogenase family.</text>
</comment>
<dbReference type="SUPFAM" id="SSF56784">
    <property type="entry name" value="HAD-like"/>
    <property type="match status" value="1"/>
</dbReference>
<dbReference type="GeneID" id="40926477"/>
<dbReference type="PANTHER" id="PTHR43316:SF3">
    <property type="entry name" value="HALOACID DEHALOGENASE, TYPE II (AFU_ORTHOLOGUE AFUA_2G07750)-RELATED"/>
    <property type="match status" value="1"/>
</dbReference>
<dbReference type="NCBIfam" id="TIGR01428">
    <property type="entry name" value="HAD_type_II"/>
    <property type="match status" value="1"/>
</dbReference>
<sequence length="256" mass="29239">MTKAEVHLDKKLLSIRAMVFDVQGTCADFYQPLSRMGESVNRMKQLSIDWSLISREWRMLYRNILDAIIQGKRPWKRVDRIYREALDILLNEQGLSTYFTAQERDELNTIWVKLDPWPDSIEGLERLRQKFVTSTLSNAGMVALVSITKNAKLPFDVILSAELIQKYKPDPAVYQLAVDYLGFNPGEIMMVACHKYDLHAAKAFGMKTAFISRPWELGPNSKPDISPDNQFDLNVDSFTTLADKLVGEPLMPSSAF</sequence>
<comment type="catalytic activity">
    <reaction evidence="3">
        <text>an (S)-2-haloacid + H2O = a (2R)-2-hydroxycarboxylate + a halide anion + H(+)</text>
        <dbReference type="Rhea" id="RHEA:11192"/>
        <dbReference type="ChEBI" id="CHEBI:15377"/>
        <dbReference type="ChEBI" id="CHEBI:15378"/>
        <dbReference type="ChEBI" id="CHEBI:16042"/>
        <dbReference type="ChEBI" id="CHEBI:58314"/>
        <dbReference type="ChEBI" id="CHEBI:137405"/>
        <dbReference type="EC" id="3.8.1.2"/>
    </reaction>
</comment>
<keyword evidence="2 3" id="KW-0378">Hydrolase</keyword>
<dbReference type="Gene3D" id="3.40.50.1000">
    <property type="entry name" value="HAD superfamily/HAD-like"/>
    <property type="match status" value="1"/>
</dbReference>
<evidence type="ECO:0000256" key="3">
    <source>
        <dbReference type="RuleBase" id="RU368077"/>
    </source>
</evidence>
<dbReference type="OrthoDB" id="5865007at2"/>
<dbReference type="EC" id="3.8.1.2" evidence="3"/>
<evidence type="ECO:0000256" key="1">
    <source>
        <dbReference type="ARBA" id="ARBA00008106"/>
    </source>
</evidence>
<dbReference type="NCBIfam" id="TIGR01493">
    <property type="entry name" value="HAD-SF-IA-v2"/>
    <property type="match status" value="1"/>
</dbReference>
<dbReference type="InterPro" id="IPR023214">
    <property type="entry name" value="HAD_sf"/>
</dbReference>
<dbReference type="InterPro" id="IPR051540">
    <property type="entry name" value="S-2-haloacid_dehalogenase"/>
</dbReference>
<dbReference type="eggNOG" id="COG1011">
    <property type="taxonomic scope" value="Bacteria"/>
</dbReference>
<dbReference type="Proteomes" id="UP000001060">
    <property type="component" value="Chromosome"/>
</dbReference>
<name>D3HJT1_LEGLN</name>
<proteinExistence type="inferred from homology"/>
<evidence type="ECO:0000256" key="2">
    <source>
        <dbReference type="ARBA" id="ARBA00022801"/>
    </source>
</evidence>
<dbReference type="PANTHER" id="PTHR43316">
    <property type="entry name" value="HYDROLASE, HALOACID DELAHOGENASE-RELATED"/>
    <property type="match status" value="1"/>
</dbReference>
<dbReference type="AlphaFoldDB" id="D3HJT1"/>
<dbReference type="KEGG" id="llo:LLO_2271"/>
<reference evidence="4 5" key="1">
    <citation type="journal article" date="2010" name="PLoS Genet.">
        <title>Analysis of the Legionella longbeachae genome and transcriptome uncovers unique strategies to cause Legionnaires' disease.</title>
        <authorList>
            <person name="Cazalet C."/>
            <person name="Gomez-Valero L."/>
            <person name="Rusniok C."/>
            <person name="Lomma M."/>
            <person name="Dervins-Ravault D."/>
            <person name="Newton H."/>
            <person name="Sansom F."/>
            <person name="Jarraud S."/>
            <person name="Zidane N."/>
            <person name="Ma L."/>
            <person name="Bouchier C."/>
            <person name="Etienne J."/>
            <person name="Hartland E."/>
            <person name="Buchrieser C."/>
        </authorList>
    </citation>
    <scope>NUCLEOTIDE SEQUENCE [LARGE SCALE GENOMIC DNA]</scope>
    <source>
        <strain evidence="4 5">NSW150</strain>
    </source>
</reference>
<dbReference type="InterPro" id="IPR006439">
    <property type="entry name" value="HAD-SF_hydro_IA"/>
</dbReference>
<dbReference type="GO" id="GO:0018784">
    <property type="term" value="F:(S)-2-haloacid dehalogenase activity"/>
    <property type="evidence" value="ECO:0007669"/>
    <property type="project" value="UniProtKB-UniRule"/>
</dbReference>
<dbReference type="STRING" id="661367.LLO_2271"/>
<dbReference type="Gene3D" id="1.10.150.240">
    <property type="entry name" value="Putative phosphatase, domain 2"/>
    <property type="match status" value="1"/>
</dbReference>
<dbReference type="InterPro" id="IPR023198">
    <property type="entry name" value="PGP-like_dom2"/>
</dbReference>
<comment type="function">
    <text evidence="3">Catalyzes the hydrolytic dehalogenation of small (S)-2-haloalkanoic acids to yield the corresponding (R)-2-hydroxyalkanoic acids.</text>
</comment>
<organism evidence="4 5">
    <name type="scientific">Legionella longbeachae serogroup 1 (strain NSW150)</name>
    <dbReference type="NCBI Taxonomy" id="661367"/>
    <lineage>
        <taxon>Bacteria</taxon>
        <taxon>Pseudomonadati</taxon>
        <taxon>Pseudomonadota</taxon>
        <taxon>Gammaproteobacteria</taxon>
        <taxon>Legionellales</taxon>
        <taxon>Legionellaceae</taxon>
        <taxon>Legionella</taxon>
    </lineage>
</organism>
<accession>D3HJT1</accession>